<keyword evidence="4" id="KW-1185">Reference proteome</keyword>
<evidence type="ECO:0000259" key="2">
    <source>
        <dbReference type="Pfam" id="PF03432"/>
    </source>
</evidence>
<dbReference type="InterPro" id="IPR005094">
    <property type="entry name" value="Endonuclease_MobA/VirD2"/>
</dbReference>
<name>A0ABQ2NFA5_9ACTN</name>
<dbReference type="EMBL" id="BMNI01000016">
    <property type="protein sequence ID" value="GGO94073.1"/>
    <property type="molecule type" value="Genomic_DNA"/>
</dbReference>
<proteinExistence type="predicted"/>
<feature type="domain" description="MobA/VirD2-like nuclease" evidence="2">
    <location>
        <begin position="77"/>
        <end position="190"/>
    </location>
</feature>
<accession>A0ABQ2NFA5</accession>
<evidence type="ECO:0000313" key="4">
    <source>
        <dbReference type="Proteomes" id="UP000655410"/>
    </source>
</evidence>
<comment type="caution">
    <text evidence="3">The sequence shown here is derived from an EMBL/GenBank/DDBJ whole genome shotgun (WGS) entry which is preliminary data.</text>
</comment>
<gene>
    <name evidence="3" type="ORF">GCM10011584_34270</name>
</gene>
<reference evidence="4" key="1">
    <citation type="journal article" date="2019" name="Int. J. Syst. Evol. Microbiol.">
        <title>The Global Catalogue of Microorganisms (GCM) 10K type strain sequencing project: providing services to taxonomists for standard genome sequencing and annotation.</title>
        <authorList>
            <consortium name="The Broad Institute Genomics Platform"/>
            <consortium name="The Broad Institute Genome Sequencing Center for Infectious Disease"/>
            <person name="Wu L."/>
            <person name="Ma J."/>
        </authorList>
    </citation>
    <scope>NUCLEOTIDE SEQUENCE [LARGE SCALE GENOMIC DNA]</scope>
    <source>
        <strain evidence="4">CGMCC 4.7371</strain>
    </source>
</reference>
<dbReference type="RefSeq" id="WP_188785325.1">
    <property type="nucleotide sequence ID" value="NZ_BMNI01000016.1"/>
</dbReference>
<evidence type="ECO:0000256" key="1">
    <source>
        <dbReference type="SAM" id="MobiDB-lite"/>
    </source>
</evidence>
<evidence type="ECO:0000313" key="3">
    <source>
        <dbReference type="EMBL" id="GGO94073.1"/>
    </source>
</evidence>
<protein>
    <recommendedName>
        <fullName evidence="2">MobA/VirD2-like nuclease domain-containing protein</fullName>
    </recommendedName>
</protein>
<dbReference type="Proteomes" id="UP000655410">
    <property type="component" value="Unassembled WGS sequence"/>
</dbReference>
<feature type="region of interest" description="Disordered" evidence="1">
    <location>
        <begin position="582"/>
        <end position="633"/>
    </location>
</feature>
<dbReference type="Pfam" id="PF03432">
    <property type="entry name" value="Relaxase"/>
    <property type="match status" value="1"/>
</dbReference>
<sequence>MFAKITTGDRMGGLLSYLAGEGRANEHTDPHVVAGDATVMAWHFDEQLTRESALDLAHHLDRPRRNFERSAKSGGVATKTKPHVWQCSLSLRSEEGQLPDEEWQKIAEAFVERMGFGDHEGTKAPTRWVAVRHGLSAGTVDEKTGQLGGRNDHIHIVVNLVREDGTRAVRHNDFIRARDLCRELEKEFGLLPLDPNSYEVARSHARATWEEKRRDERGAGADPRIPWAELDDDQQRILVAEEFASPEEFERAWSARETHAETIVSAGQYQYGEQEQAARRKARGRFEADRKAGRETREWRFLPKAERDALINAAIVAEQPRWAMARTVRACAGASADEAEFVRRMRQHGLVVRPRFARGRTDIVEGYSVAVRPEAGESPIWYGGNTLGRDLALPRLRAEWPSTPQSADAAVAEWSAGKAGSPAVAAGRETQSPDPAMWQDAAARIAELRKQLAHVPLDDHGAWAKVARETAAAFAAWSKATEPTPGPFAAAADTLARSAQTTKPIRPMTALPSVAGTAYLLMAASKGGPAAQMAMLRQLIALGKAVHDMHAATSAAKRATNIEQTIRGQLAAVDARLAAASSPAAGPAASRGHSGHSGPGATPAQPAQRPTTAPGRPWTGPGEPGRPDRGIER</sequence>
<organism evidence="3 4">
    <name type="scientific">Nocardioides phosphati</name>
    <dbReference type="NCBI Taxonomy" id="1867775"/>
    <lineage>
        <taxon>Bacteria</taxon>
        <taxon>Bacillati</taxon>
        <taxon>Actinomycetota</taxon>
        <taxon>Actinomycetes</taxon>
        <taxon>Propionibacteriales</taxon>
        <taxon>Nocardioidaceae</taxon>
        <taxon>Nocardioides</taxon>
    </lineage>
</organism>
<feature type="compositionally biased region" description="Low complexity" evidence="1">
    <location>
        <begin position="599"/>
        <end position="615"/>
    </location>
</feature>
<feature type="compositionally biased region" description="Low complexity" evidence="1">
    <location>
        <begin position="582"/>
        <end position="592"/>
    </location>
</feature>